<dbReference type="AlphaFoldDB" id="A0A1C2DNY1"/>
<dbReference type="RefSeq" id="WP_024924539.1">
    <property type="nucleotide sequence ID" value="NZ_MDEO01000033.1"/>
</dbReference>
<evidence type="ECO:0008006" key="3">
    <source>
        <dbReference type="Google" id="ProtNLM"/>
    </source>
</evidence>
<protein>
    <recommendedName>
        <fullName evidence="3">DUF995 domain-containing protein</fullName>
    </recommendedName>
</protein>
<dbReference type="InterPro" id="IPR009337">
    <property type="entry name" value="DUF995"/>
</dbReference>
<reference evidence="1 2" key="1">
    <citation type="submission" date="2016-08" db="EMBL/GenBank/DDBJ databases">
        <title>Whole genome sequence of Mesorhizobium sp. strain UASWS1009 isolated from industrial sewage.</title>
        <authorList>
            <person name="Crovadore J."/>
            <person name="Calmin G."/>
            <person name="Chablais R."/>
            <person name="Cochard B."/>
            <person name="Lefort F."/>
        </authorList>
    </citation>
    <scope>NUCLEOTIDE SEQUENCE [LARGE SCALE GENOMIC DNA]</scope>
    <source>
        <strain evidence="1 2">UASWS1009</strain>
    </source>
</reference>
<dbReference type="EMBL" id="MDEO01000033">
    <property type="protein sequence ID" value="OCX16459.1"/>
    <property type="molecule type" value="Genomic_DNA"/>
</dbReference>
<keyword evidence="2" id="KW-1185">Reference proteome</keyword>
<dbReference type="Pfam" id="PF06191">
    <property type="entry name" value="DUF995"/>
    <property type="match status" value="1"/>
</dbReference>
<gene>
    <name evidence="1" type="ORF">QV13_16715</name>
</gene>
<comment type="caution">
    <text evidence="1">The sequence shown here is derived from an EMBL/GenBank/DDBJ whole genome shotgun (WGS) entry which is preliminary data.</text>
</comment>
<evidence type="ECO:0000313" key="2">
    <source>
        <dbReference type="Proteomes" id="UP000094412"/>
    </source>
</evidence>
<proteinExistence type="predicted"/>
<dbReference type="STRING" id="1566387.QV13_16715"/>
<accession>A0A1C2DNY1</accession>
<dbReference type="Proteomes" id="UP000094412">
    <property type="component" value="Unassembled WGS sequence"/>
</dbReference>
<dbReference type="OrthoDB" id="8071960at2"/>
<organism evidence="1 2">
    <name type="scientific">Mesorhizobium hungaricum</name>
    <dbReference type="NCBI Taxonomy" id="1566387"/>
    <lineage>
        <taxon>Bacteria</taxon>
        <taxon>Pseudomonadati</taxon>
        <taxon>Pseudomonadota</taxon>
        <taxon>Alphaproteobacteria</taxon>
        <taxon>Hyphomicrobiales</taxon>
        <taxon>Phyllobacteriaceae</taxon>
        <taxon>Mesorhizobium</taxon>
    </lineage>
</organism>
<name>A0A1C2DNY1_9HYPH</name>
<sequence>MDNHSITWSLTRHGLLAGFGIAMYCGSARAEEPVVVPAQARTMTALDLYDLYRDKTWQWPDGAGRMQDRGRLFRAWSGTGDNASWAEGRWVLTNDGQMCLRAVWHGPTGASPDKTCFRHKIDEGTIYQKKEPSGAWYVFKHAVPDKDDEYGKLVEQDTVSAKVMANRPVAQAVLTPEHAPLPTAAPAGAY</sequence>
<evidence type="ECO:0000313" key="1">
    <source>
        <dbReference type="EMBL" id="OCX16459.1"/>
    </source>
</evidence>